<evidence type="ECO:0000313" key="2">
    <source>
        <dbReference type="Proteomes" id="UP001195483"/>
    </source>
</evidence>
<name>A0AAE0VQQ5_9BIVA</name>
<dbReference type="Proteomes" id="UP001195483">
    <property type="component" value="Unassembled WGS sequence"/>
</dbReference>
<proteinExistence type="predicted"/>
<accession>A0AAE0VQQ5</accession>
<reference evidence="1" key="1">
    <citation type="journal article" date="2021" name="Genome Biol. Evol.">
        <title>A High-Quality Reference Genome for a Parasitic Bivalve with Doubly Uniparental Inheritance (Bivalvia: Unionida).</title>
        <authorList>
            <person name="Smith C.H."/>
        </authorList>
    </citation>
    <scope>NUCLEOTIDE SEQUENCE</scope>
    <source>
        <strain evidence="1">CHS0354</strain>
    </source>
</reference>
<evidence type="ECO:0000313" key="1">
    <source>
        <dbReference type="EMBL" id="KAK3586709.1"/>
    </source>
</evidence>
<gene>
    <name evidence="1" type="ORF">CHS0354_020713</name>
</gene>
<comment type="caution">
    <text evidence="1">The sequence shown here is derived from an EMBL/GenBank/DDBJ whole genome shotgun (WGS) entry which is preliminary data.</text>
</comment>
<keyword evidence="2" id="KW-1185">Reference proteome</keyword>
<dbReference type="AlphaFoldDB" id="A0AAE0VQQ5"/>
<dbReference type="EMBL" id="JAEAOA010001262">
    <property type="protein sequence ID" value="KAK3586709.1"/>
    <property type="molecule type" value="Genomic_DNA"/>
</dbReference>
<sequence length="100" mass="11460">MKDLEFLPDSYQGDGDALLLKVAFDMADVKEYVKVESGTSDEEPSDCHLYKLYQLYHHYLMSEMITIKLVTNSPPSTKLRSMLAWMIGCKMFSQVNVNSQ</sequence>
<protein>
    <submittedName>
        <fullName evidence="1">Uncharacterized protein</fullName>
    </submittedName>
</protein>
<reference evidence="1" key="3">
    <citation type="submission" date="2023-05" db="EMBL/GenBank/DDBJ databases">
        <authorList>
            <person name="Smith C.H."/>
        </authorList>
    </citation>
    <scope>NUCLEOTIDE SEQUENCE</scope>
    <source>
        <strain evidence="1">CHS0354</strain>
        <tissue evidence="1">Mantle</tissue>
    </source>
</reference>
<organism evidence="1 2">
    <name type="scientific">Potamilus streckersoni</name>
    <dbReference type="NCBI Taxonomy" id="2493646"/>
    <lineage>
        <taxon>Eukaryota</taxon>
        <taxon>Metazoa</taxon>
        <taxon>Spiralia</taxon>
        <taxon>Lophotrochozoa</taxon>
        <taxon>Mollusca</taxon>
        <taxon>Bivalvia</taxon>
        <taxon>Autobranchia</taxon>
        <taxon>Heteroconchia</taxon>
        <taxon>Palaeoheterodonta</taxon>
        <taxon>Unionida</taxon>
        <taxon>Unionoidea</taxon>
        <taxon>Unionidae</taxon>
        <taxon>Ambleminae</taxon>
        <taxon>Lampsilini</taxon>
        <taxon>Potamilus</taxon>
    </lineage>
</organism>
<reference evidence="1" key="2">
    <citation type="journal article" date="2021" name="Genome Biol. Evol.">
        <title>Developing a high-quality reference genome for a parasitic bivalve with doubly uniparental inheritance (Bivalvia: Unionida).</title>
        <authorList>
            <person name="Smith C.H."/>
        </authorList>
    </citation>
    <scope>NUCLEOTIDE SEQUENCE</scope>
    <source>
        <strain evidence="1">CHS0354</strain>
        <tissue evidence="1">Mantle</tissue>
    </source>
</reference>